<dbReference type="RefSeq" id="WP_270147905.1">
    <property type="nucleotide sequence ID" value="NZ_CP115450.1"/>
</dbReference>
<evidence type="ECO:0008006" key="3">
    <source>
        <dbReference type="Google" id="ProtNLM"/>
    </source>
</evidence>
<protein>
    <recommendedName>
        <fullName evidence="3">LamG-like jellyroll fold domain-containing protein</fullName>
    </recommendedName>
</protein>
<accession>A0ABY7QA65</accession>
<evidence type="ECO:0000313" key="2">
    <source>
        <dbReference type="Proteomes" id="UP001212821"/>
    </source>
</evidence>
<dbReference type="SUPFAM" id="SSF49899">
    <property type="entry name" value="Concanavalin A-like lectins/glucanases"/>
    <property type="match status" value="1"/>
</dbReference>
<reference evidence="2" key="1">
    <citation type="submission" date="2022-12" db="EMBL/GenBank/DDBJ databases">
        <authorList>
            <person name="Mo P."/>
        </authorList>
    </citation>
    <scope>NUCLEOTIDE SEQUENCE [LARGE SCALE GENOMIC DNA]</scope>
    <source>
        <strain evidence="2">HUAS 3-15</strain>
    </source>
</reference>
<keyword evidence="2" id="KW-1185">Reference proteome</keyword>
<proteinExistence type="predicted"/>
<dbReference type="Gene3D" id="2.60.120.200">
    <property type="match status" value="1"/>
</dbReference>
<dbReference type="Proteomes" id="UP001212821">
    <property type="component" value="Chromosome"/>
</dbReference>
<evidence type="ECO:0000313" key="1">
    <source>
        <dbReference type="EMBL" id="WBP89543.1"/>
    </source>
</evidence>
<name>A0ABY7QA65_9ACTN</name>
<gene>
    <name evidence="1" type="ORF">O1G21_29340</name>
</gene>
<organism evidence="1 2">
    <name type="scientific">Kitasatospora cathayae</name>
    <dbReference type="NCBI Taxonomy" id="3004092"/>
    <lineage>
        <taxon>Bacteria</taxon>
        <taxon>Bacillati</taxon>
        <taxon>Actinomycetota</taxon>
        <taxon>Actinomycetes</taxon>
        <taxon>Kitasatosporales</taxon>
        <taxon>Streptomycetaceae</taxon>
        <taxon>Kitasatospora</taxon>
    </lineage>
</organism>
<dbReference type="EMBL" id="CP115450">
    <property type="protein sequence ID" value="WBP89543.1"/>
    <property type="molecule type" value="Genomic_DNA"/>
</dbReference>
<dbReference type="InterPro" id="IPR013320">
    <property type="entry name" value="ConA-like_dom_sf"/>
</dbReference>
<sequence>MATNPNWPLVQYNWGPAWNVNRAGVPSDSLADITSRSRSRTSIRRGRQYELDQIRSGTADVVFANTDGALDPANSSGPWYGRIAPYQPLRVRAQWPPTPNLLLPVQATGGDAGGFAVGSSPVQPGVSVFSNTDSSGGQITSSATAWQGSRVFQFAVPSGSASNTIVAGTRQASAERNATYTMQIQVRNITPSTSVQVAAVMIWNSGAAPTPTSVSGTQIAGSPATLAGSASAPWTQLTVTGTLGPNATWVAVGIILAASTTAATNIQIDGWQLERGTVATAWTAPGTWYSLYGGYVERYPSSWTMSGTYGTVQTTSVDAISLLSQRVLRDPLTEEIYSRSPRFLYPLGDPQGSQSVADSVGAYPPAPLIVSKFGAGSLTFGNQITSATVGGAYTGGTGTVATVANPSPGAFAYIPATLISLDQAGIKGPADPTSWTRMIAFRYTGPVPSDQATIWCCTDSTRSGHYPQGSQATVSLNSSGKPVLYLSGPSGVAVVYTFGGATNCADSNWHLLLFSYSQATNQVMASQDGTLAAYYGSVPSSSTPTGLRFDSVGGWVDPVYGNETLWGFQGDISYVAEWPTAFGTTDITAVYTAWKNSFTGDSSDARYKRILGWAGFGGQTTVQAGLTSSMGPAAVAGQDAMTALQGVVDTENGEHFVAADGTLVFRARSARYNALVPMYVLGERADLGEIPYEECRLDYDPTRLGNLVKITQASTSQVFTASDATSQASYFPRSLSRTINSSSAQECQDAANYLLSRYKQPAVRVASIKLHPSANPGIWAACLSLELGTRVRVMRRPPAPAAAIQIECFVESIEWTLGDNGDAYLSLQCSPADLTPYGLFASFHTTLSGSPTAGVTSVTINAGADSTNPAAAQIGQGQQLVLGLGTANQETVTVKSVSATTSGWTTAVVTLTAATTKSHSAGDTVCEPLPSGVTDPTTWDNSAKFDSCAFSY</sequence>